<evidence type="ECO:0000313" key="2">
    <source>
        <dbReference type="EMBL" id="QYZ68917.1"/>
    </source>
</evidence>
<dbReference type="AlphaFoldDB" id="A0A8G0ZUA4"/>
<name>A0A8G0ZUA4_9RHOB</name>
<sequence>MTHPGWIAAGEDRFGTPLRFLNGRFDVKVSAVDTDGALAVIDTLRDMPGGPPVHVHEAQDEWFLVLEGEVLFRVGERIFRAGPGDSVFGPRGVPHAFRVLAVPTQMILVFQPAARIEDFFASGMTLGATESAAFDALSLEHGIRNIAPPLRGDEGAQGDSLAR</sequence>
<evidence type="ECO:0000259" key="1">
    <source>
        <dbReference type="Pfam" id="PF07883"/>
    </source>
</evidence>
<keyword evidence="3" id="KW-1185">Reference proteome</keyword>
<feature type="domain" description="Cupin type-2" evidence="1">
    <location>
        <begin position="50"/>
        <end position="100"/>
    </location>
</feature>
<dbReference type="KEGG" id="nsm:JO391_14335"/>
<dbReference type="RefSeq" id="WP_220661136.1">
    <property type="nucleotide sequence ID" value="NZ_CP069370.1"/>
</dbReference>
<reference evidence="2" key="1">
    <citation type="submission" date="2021-02" db="EMBL/GenBank/DDBJ databases">
        <title>Rhodobacter shimadae sp. nov., an aerobic anoxygenic phototrophic bacterium isolated from a hot spring.</title>
        <authorList>
            <person name="Muramatsu S."/>
            <person name="Haruta S."/>
            <person name="Hirose S."/>
            <person name="Hanada S."/>
        </authorList>
    </citation>
    <scope>NUCLEOTIDE SEQUENCE</scope>
    <source>
        <strain evidence="2">N10</strain>
    </source>
</reference>
<dbReference type="Gene3D" id="2.60.120.10">
    <property type="entry name" value="Jelly Rolls"/>
    <property type="match status" value="1"/>
</dbReference>
<dbReference type="InterPro" id="IPR011051">
    <property type="entry name" value="RmlC_Cupin_sf"/>
</dbReference>
<dbReference type="Pfam" id="PF07883">
    <property type="entry name" value="Cupin_2"/>
    <property type="match status" value="1"/>
</dbReference>
<organism evidence="2 3">
    <name type="scientific">Neotabrizicola shimadae</name>
    <dbReference type="NCBI Taxonomy" id="2807096"/>
    <lineage>
        <taxon>Bacteria</taxon>
        <taxon>Pseudomonadati</taxon>
        <taxon>Pseudomonadota</taxon>
        <taxon>Alphaproteobacteria</taxon>
        <taxon>Rhodobacterales</taxon>
        <taxon>Paracoccaceae</taxon>
        <taxon>Neotabrizicola</taxon>
    </lineage>
</organism>
<dbReference type="InterPro" id="IPR013096">
    <property type="entry name" value="Cupin_2"/>
</dbReference>
<proteinExistence type="predicted"/>
<gene>
    <name evidence="2" type="ORF">JO391_14335</name>
</gene>
<dbReference type="EMBL" id="CP069370">
    <property type="protein sequence ID" value="QYZ68917.1"/>
    <property type="molecule type" value="Genomic_DNA"/>
</dbReference>
<protein>
    <submittedName>
        <fullName evidence="2">Cupin domain-containing protein</fullName>
    </submittedName>
</protein>
<dbReference type="Proteomes" id="UP000826300">
    <property type="component" value="Chromosome"/>
</dbReference>
<accession>A0A8G0ZUA4</accession>
<dbReference type="InterPro" id="IPR053146">
    <property type="entry name" value="QDO-like"/>
</dbReference>
<dbReference type="PANTHER" id="PTHR36440">
    <property type="entry name" value="PUTATIVE (AFU_ORTHOLOGUE AFUA_8G07350)-RELATED"/>
    <property type="match status" value="1"/>
</dbReference>
<evidence type="ECO:0000313" key="3">
    <source>
        <dbReference type="Proteomes" id="UP000826300"/>
    </source>
</evidence>
<dbReference type="SUPFAM" id="SSF51182">
    <property type="entry name" value="RmlC-like cupins"/>
    <property type="match status" value="1"/>
</dbReference>
<dbReference type="InterPro" id="IPR014710">
    <property type="entry name" value="RmlC-like_jellyroll"/>
</dbReference>
<dbReference type="PANTHER" id="PTHR36440:SF1">
    <property type="entry name" value="PUTATIVE (AFU_ORTHOLOGUE AFUA_8G07350)-RELATED"/>
    <property type="match status" value="1"/>
</dbReference>